<sequence length="169" mass="19602">MRLGFLILSLLLTHGICISQIQDSTVVKVKTVTDTLVDSKQQVVRPIAPVAEADSVSIKALKDDAYLAEIDQKWREELYNNTLFDTIYKSVTELTYEEVDYPELHTDTLKKRLKALDARTPFNVAYNPSLESVIKSYLKHRRKHLQKLMTLSAFYFPLFEQELDNQTYR</sequence>
<organism evidence="1 2">
    <name type="scientific">Jejuia pallidilutea</name>
    <dbReference type="NCBI Taxonomy" id="504487"/>
    <lineage>
        <taxon>Bacteria</taxon>
        <taxon>Pseudomonadati</taxon>
        <taxon>Bacteroidota</taxon>
        <taxon>Flavobacteriia</taxon>
        <taxon>Flavobacteriales</taxon>
        <taxon>Flavobacteriaceae</taxon>
        <taxon>Jejuia</taxon>
    </lineage>
</organism>
<name>A0A090VXF0_9FLAO</name>
<dbReference type="Proteomes" id="UP000029646">
    <property type="component" value="Unassembled WGS sequence"/>
</dbReference>
<dbReference type="AlphaFoldDB" id="A0A090VXF0"/>
<accession>A0A090VXF0</accession>
<comment type="caution">
    <text evidence="1">The sequence shown here is derived from an EMBL/GenBank/DDBJ whole genome shotgun (WGS) entry which is preliminary data.</text>
</comment>
<evidence type="ECO:0000313" key="2">
    <source>
        <dbReference type="Proteomes" id="UP000029646"/>
    </source>
</evidence>
<evidence type="ECO:0000313" key="1">
    <source>
        <dbReference type="EMBL" id="GAL69386.1"/>
    </source>
</evidence>
<gene>
    <name evidence="1" type="ORF">JCM19302_4115</name>
</gene>
<reference evidence="1 2" key="1">
    <citation type="journal article" date="2014" name="Genome Announc.">
        <title>Draft Genome Sequence of Marine Flavobacterium Jejuia pallidilutea Strain 11shimoA1 and Pigmentation Mutants.</title>
        <authorList>
            <person name="Takatani N."/>
            <person name="Nakanishi M."/>
            <person name="Meirelles P."/>
            <person name="Mino S."/>
            <person name="Suda W."/>
            <person name="Oshima K."/>
            <person name="Hattori M."/>
            <person name="Ohkuma M."/>
            <person name="Hosokawa M."/>
            <person name="Miyashita K."/>
            <person name="Thompson F.L."/>
            <person name="Niwa A."/>
            <person name="Sawabe T."/>
            <person name="Sawabe T."/>
        </authorList>
    </citation>
    <scope>NUCLEOTIDE SEQUENCE [LARGE SCALE GENOMIC DNA]</scope>
    <source>
        <strain evidence="2">JCM19302</strain>
    </source>
</reference>
<protein>
    <submittedName>
        <fullName evidence="1">Membrane-bound lytic murein transglycosylase D</fullName>
    </submittedName>
</protein>
<dbReference type="EMBL" id="BBNS01000001">
    <property type="protein sequence ID" value="GAL69386.1"/>
    <property type="molecule type" value="Genomic_DNA"/>
</dbReference>
<proteinExistence type="predicted"/>